<organism evidence="2 3">
    <name type="scientific">Pseudomonas zhanjiangensis</name>
    <dbReference type="NCBI Taxonomy" id="3239015"/>
    <lineage>
        <taxon>Bacteria</taxon>
        <taxon>Pseudomonadati</taxon>
        <taxon>Pseudomonadota</taxon>
        <taxon>Gammaproteobacteria</taxon>
        <taxon>Pseudomonadales</taxon>
        <taxon>Pseudomonadaceae</taxon>
        <taxon>Pseudomonas</taxon>
    </lineage>
</organism>
<keyword evidence="3" id="KW-1185">Reference proteome</keyword>
<name>A0ABV3YTA8_9PSED</name>
<protein>
    <submittedName>
        <fullName evidence="2">VOC family protein</fullName>
    </submittedName>
</protein>
<dbReference type="InterPro" id="IPR029068">
    <property type="entry name" value="Glyas_Bleomycin-R_OHBP_Dase"/>
</dbReference>
<sequence>MSRVTDQLQMQLEADCIVSERASEPVVKVQALAYLVLTRPDLDEAARFFTDFGLLIDARSDEVIYLRGLSTAHQMLVLEKGAKGFARIGMLASEEDLETLSRRFAVPVQQHPDELGGRFVALKDPDGLVVEVCAGLKSLEALSEPEPRQWNHAGDNKLRLGDMAHSRLQPSRVYKLGHTVHSVASMQASLNWYQQTLGMIVSDFQFLPEDPLPVVAFMRCDCGERPVDHHTFAVATAPLLGHAHSAFELDDLEDLLVGHTWLKNKKYSHSWGFGRHVLGSQIFDYWREPNGDVFEHYVDGDVFAADHPTGYCLFDSHAQHQWGPEISKDITGQNRPLAVVRSVVKRLLRKDDLTLGRIKRLLKAVNS</sequence>
<dbReference type="RefSeq" id="WP_369287525.1">
    <property type="nucleotide sequence ID" value="NZ_JBFTEG010000007.1"/>
</dbReference>
<dbReference type="InterPro" id="IPR004360">
    <property type="entry name" value="Glyas_Fos-R_dOase_dom"/>
</dbReference>
<dbReference type="InterPro" id="IPR037523">
    <property type="entry name" value="VOC_core"/>
</dbReference>
<dbReference type="Pfam" id="PF00903">
    <property type="entry name" value="Glyoxalase"/>
    <property type="match status" value="1"/>
</dbReference>
<feature type="domain" description="VOC" evidence="1">
    <location>
        <begin position="175"/>
        <end position="299"/>
    </location>
</feature>
<accession>A0ABV3YTA8</accession>
<dbReference type="EMBL" id="JBFTEG010000007">
    <property type="protein sequence ID" value="MEX6502558.1"/>
    <property type="molecule type" value="Genomic_DNA"/>
</dbReference>
<evidence type="ECO:0000313" key="3">
    <source>
        <dbReference type="Proteomes" id="UP001560296"/>
    </source>
</evidence>
<evidence type="ECO:0000313" key="2">
    <source>
        <dbReference type="EMBL" id="MEX6502558.1"/>
    </source>
</evidence>
<reference evidence="2 3" key="1">
    <citation type="submission" date="2024-07" db="EMBL/GenBank/DDBJ databases">
        <authorList>
            <person name="Li M."/>
        </authorList>
    </citation>
    <scope>NUCLEOTIDE SEQUENCE [LARGE SCALE GENOMIC DNA]</scope>
    <source>
        <strain evidence="2 3">25A3E</strain>
    </source>
</reference>
<gene>
    <name evidence="2" type="ORF">AB5S05_10830</name>
</gene>
<dbReference type="SUPFAM" id="SSF54593">
    <property type="entry name" value="Glyoxalase/Bleomycin resistance protein/Dihydroxybiphenyl dioxygenase"/>
    <property type="match status" value="1"/>
</dbReference>
<proteinExistence type="predicted"/>
<evidence type="ECO:0000259" key="1">
    <source>
        <dbReference type="PROSITE" id="PS51819"/>
    </source>
</evidence>
<dbReference type="Gene3D" id="3.10.180.10">
    <property type="entry name" value="2,3-Dihydroxybiphenyl 1,2-Dioxygenase, domain 1"/>
    <property type="match status" value="2"/>
</dbReference>
<dbReference type="Proteomes" id="UP001560296">
    <property type="component" value="Unassembled WGS sequence"/>
</dbReference>
<comment type="caution">
    <text evidence="2">The sequence shown here is derived from an EMBL/GenBank/DDBJ whole genome shotgun (WGS) entry which is preliminary data.</text>
</comment>
<dbReference type="PROSITE" id="PS51819">
    <property type="entry name" value="VOC"/>
    <property type="match status" value="1"/>
</dbReference>